<dbReference type="EC" id="2.7.1.35" evidence="5"/>
<name>A0A146L9Q4_LYGHE</name>
<evidence type="ECO:0000256" key="11">
    <source>
        <dbReference type="ARBA" id="ARBA00032808"/>
    </source>
</evidence>
<evidence type="ECO:0000313" key="16">
    <source>
        <dbReference type="EMBL" id="JAQ05123.1"/>
    </source>
</evidence>
<dbReference type="EMBL" id="GDHC01013506">
    <property type="protein sequence ID" value="JAQ05123.1"/>
    <property type="molecule type" value="Transcribed_RNA"/>
</dbReference>
<evidence type="ECO:0000256" key="1">
    <source>
        <dbReference type="ARBA" id="ARBA00004750"/>
    </source>
</evidence>
<keyword evidence="8" id="KW-0547">Nucleotide-binding</keyword>
<dbReference type="CDD" id="cd01173">
    <property type="entry name" value="pyridoxal_pyridoxamine_kinase"/>
    <property type="match status" value="1"/>
</dbReference>
<keyword evidence="9 16" id="KW-0418">Kinase</keyword>
<evidence type="ECO:0000256" key="9">
    <source>
        <dbReference type="ARBA" id="ARBA00022777"/>
    </source>
</evidence>
<evidence type="ECO:0000256" key="3">
    <source>
        <dbReference type="ARBA" id="ARBA00005210"/>
    </source>
</evidence>
<evidence type="ECO:0000256" key="2">
    <source>
        <dbReference type="ARBA" id="ARBA00004835"/>
    </source>
</evidence>
<gene>
    <name evidence="16" type="primary">PDXK</name>
    <name evidence="16" type="ORF">g.76531</name>
</gene>
<proteinExistence type="inferred from homology"/>
<dbReference type="GO" id="GO:0005524">
    <property type="term" value="F:ATP binding"/>
    <property type="evidence" value="ECO:0007669"/>
    <property type="project" value="UniProtKB-KW"/>
</dbReference>
<evidence type="ECO:0000256" key="8">
    <source>
        <dbReference type="ARBA" id="ARBA00022741"/>
    </source>
</evidence>
<dbReference type="SUPFAM" id="SSF53613">
    <property type="entry name" value="Ribokinase-like"/>
    <property type="match status" value="1"/>
</dbReference>
<dbReference type="AlphaFoldDB" id="A0A146L9Q4"/>
<dbReference type="UniPathway" id="UPA01068">
    <property type="reaction ID" value="UER00298"/>
</dbReference>
<comment type="pathway">
    <text evidence="3">Cofactor metabolism; pyridoxal 5'-phosphate salvage; pyridoxal 5'-phosphate from pyridoxal: step 1/1.</text>
</comment>
<comment type="similarity">
    <text evidence="4">Belongs to the pyridoxine kinase family.</text>
</comment>
<comment type="pathway">
    <text evidence="2">Cofactor metabolism; pyridoxal 5'-phosphate salvage; pyridoxine 5'-phosphate from pyridoxine: step 1/1.</text>
</comment>
<dbReference type="InterPro" id="IPR029056">
    <property type="entry name" value="Ribokinase-like"/>
</dbReference>
<dbReference type="InterPro" id="IPR004625">
    <property type="entry name" value="PyrdxlKinase"/>
</dbReference>
<dbReference type="Gene3D" id="3.40.1190.20">
    <property type="match status" value="1"/>
</dbReference>
<dbReference type="InterPro" id="IPR013749">
    <property type="entry name" value="PM/HMP-P_kinase-1"/>
</dbReference>
<comment type="catalytic activity">
    <reaction evidence="13">
        <text>pyridoxal + ATP = pyridoxal 5'-phosphate + ADP + H(+)</text>
        <dbReference type="Rhea" id="RHEA:10224"/>
        <dbReference type="ChEBI" id="CHEBI:15378"/>
        <dbReference type="ChEBI" id="CHEBI:17310"/>
        <dbReference type="ChEBI" id="CHEBI:30616"/>
        <dbReference type="ChEBI" id="CHEBI:456216"/>
        <dbReference type="ChEBI" id="CHEBI:597326"/>
        <dbReference type="EC" id="2.7.1.35"/>
    </reaction>
    <physiologicalReaction direction="left-to-right" evidence="13">
        <dbReference type="Rhea" id="RHEA:10225"/>
    </physiologicalReaction>
</comment>
<evidence type="ECO:0000256" key="10">
    <source>
        <dbReference type="ARBA" id="ARBA00022840"/>
    </source>
</evidence>
<accession>A0A146L9Q4</accession>
<evidence type="ECO:0000256" key="5">
    <source>
        <dbReference type="ARBA" id="ARBA00012104"/>
    </source>
</evidence>
<dbReference type="GO" id="GO:0008478">
    <property type="term" value="F:pyridoxal kinase activity"/>
    <property type="evidence" value="ECO:0007669"/>
    <property type="project" value="UniProtKB-EC"/>
</dbReference>
<keyword evidence="7" id="KW-0808">Transferase</keyword>
<dbReference type="PANTHER" id="PTHR10534">
    <property type="entry name" value="PYRIDOXAL KINASE"/>
    <property type="match status" value="1"/>
</dbReference>
<evidence type="ECO:0000256" key="13">
    <source>
        <dbReference type="ARBA" id="ARBA00047377"/>
    </source>
</evidence>
<comment type="catalytic activity">
    <reaction evidence="12">
        <text>pyridoxamine + ATP = pyridoxamine 5'-phosphate + ADP + H(+)</text>
        <dbReference type="Rhea" id="RHEA:25104"/>
        <dbReference type="ChEBI" id="CHEBI:15378"/>
        <dbReference type="ChEBI" id="CHEBI:30616"/>
        <dbReference type="ChEBI" id="CHEBI:57761"/>
        <dbReference type="ChEBI" id="CHEBI:58451"/>
        <dbReference type="ChEBI" id="CHEBI:456216"/>
        <dbReference type="EC" id="2.7.1.35"/>
    </reaction>
    <physiologicalReaction direction="left-to-right" evidence="12">
        <dbReference type="Rhea" id="RHEA:25105"/>
    </physiologicalReaction>
</comment>
<evidence type="ECO:0000256" key="4">
    <source>
        <dbReference type="ARBA" id="ARBA00008805"/>
    </source>
</evidence>
<dbReference type="GO" id="GO:0005829">
    <property type="term" value="C:cytosol"/>
    <property type="evidence" value="ECO:0007669"/>
    <property type="project" value="TreeGrafter"/>
</dbReference>
<dbReference type="NCBIfam" id="TIGR00687">
    <property type="entry name" value="pyridox_kin"/>
    <property type="match status" value="1"/>
</dbReference>
<dbReference type="PANTHER" id="PTHR10534:SF2">
    <property type="entry name" value="PYRIDOXAL KINASE"/>
    <property type="match status" value="1"/>
</dbReference>
<comment type="pathway">
    <text evidence="1">Cofactor metabolism; pyridoxal 5'-phosphate salvage; pyridoxamine 5'-phosphate from pyridoxamine: step 1/1.</text>
</comment>
<evidence type="ECO:0000256" key="7">
    <source>
        <dbReference type="ARBA" id="ARBA00022679"/>
    </source>
</evidence>
<feature type="domain" description="Pyridoxamine kinase/Phosphomethylpyrimidine kinase" evidence="15">
    <location>
        <begin position="80"/>
        <end position="270"/>
    </location>
</feature>
<keyword evidence="10" id="KW-0067">ATP-binding</keyword>
<evidence type="ECO:0000259" key="15">
    <source>
        <dbReference type="Pfam" id="PF08543"/>
    </source>
</evidence>
<evidence type="ECO:0000256" key="6">
    <source>
        <dbReference type="ARBA" id="ARBA00018134"/>
    </source>
</evidence>
<dbReference type="GO" id="GO:0009443">
    <property type="term" value="P:pyridoxal 5'-phosphate salvage"/>
    <property type="evidence" value="ECO:0007669"/>
    <property type="project" value="InterPro"/>
</dbReference>
<organism evidence="16">
    <name type="scientific">Lygus hesperus</name>
    <name type="common">Western plant bug</name>
    <dbReference type="NCBI Taxonomy" id="30085"/>
    <lineage>
        <taxon>Eukaryota</taxon>
        <taxon>Metazoa</taxon>
        <taxon>Ecdysozoa</taxon>
        <taxon>Arthropoda</taxon>
        <taxon>Hexapoda</taxon>
        <taxon>Insecta</taxon>
        <taxon>Pterygota</taxon>
        <taxon>Neoptera</taxon>
        <taxon>Paraneoptera</taxon>
        <taxon>Hemiptera</taxon>
        <taxon>Heteroptera</taxon>
        <taxon>Panheteroptera</taxon>
        <taxon>Cimicomorpha</taxon>
        <taxon>Miridae</taxon>
        <taxon>Mirini</taxon>
        <taxon>Lygus</taxon>
    </lineage>
</organism>
<protein>
    <recommendedName>
        <fullName evidence="6">Pyridoxal kinase</fullName>
        <ecNumber evidence="5">2.7.1.35</ecNumber>
    </recommendedName>
    <alternativeName>
        <fullName evidence="11">Pyridoxine kinase</fullName>
    </alternativeName>
</protein>
<evidence type="ECO:0000256" key="12">
    <source>
        <dbReference type="ARBA" id="ARBA00047310"/>
    </source>
</evidence>
<sequence>MEPARVLSIQSHVVRGYVGNKSATFPLQLLGFEVDAINSVQLSNHTGYEHFQGQILDENDLEVLFNSLRKNNLLHYSHLLTGYIGSPSFLQKVASAVKELKSINPKLRYVCDPVMGDDGKMYVPESLLPIYKETILPLADVITPNQYELELLSGRSITSVDDAWSAIESFHSKGCQTVIVSSSTLGKSNELIALASTKKDGRITRVNISIPKLDAHFVGSGDLFAALMMAWLYKTDDDIQKSLDNTIHSLQAVLTRTLSHALVLSKGDRPTPEQMELQLIQSKSDIESPSPVVRSSIVE</sequence>
<comment type="catalytic activity">
    <reaction evidence="14">
        <text>pyridoxine + ATP = pyridoxine 5'-phosphate + ADP + H(+)</text>
        <dbReference type="Rhea" id="RHEA:25108"/>
        <dbReference type="ChEBI" id="CHEBI:15378"/>
        <dbReference type="ChEBI" id="CHEBI:16709"/>
        <dbReference type="ChEBI" id="CHEBI:30616"/>
        <dbReference type="ChEBI" id="CHEBI:58589"/>
        <dbReference type="ChEBI" id="CHEBI:456216"/>
        <dbReference type="EC" id="2.7.1.35"/>
    </reaction>
    <physiologicalReaction direction="left-to-right" evidence="14">
        <dbReference type="Rhea" id="RHEA:25109"/>
    </physiologicalReaction>
</comment>
<reference evidence="16" key="1">
    <citation type="journal article" date="2016" name="Gigascience">
        <title>De novo construction of an expanded transcriptome assembly for the western tarnished plant bug, Lygus hesperus.</title>
        <authorList>
            <person name="Tassone E.E."/>
            <person name="Geib S.M."/>
            <person name="Hall B."/>
            <person name="Fabrick J.A."/>
            <person name="Brent C.S."/>
            <person name="Hull J.J."/>
        </authorList>
    </citation>
    <scope>NUCLEOTIDE SEQUENCE</scope>
</reference>
<dbReference type="Pfam" id="PF08543">
    <property type="entry name" value="Phos_pyr_kin"/>
    <property type="match status" value="1"/>
</dbReference>
<evidence type="ECO:0000256" key="14">
    <source>
        <dbReference type="ARBA" id="ARBA00048524"/>
    </source>
</evidence>